<dbReference type="Proteomes" id="UP000177947">
    <property type="component" value="Unassembled WGS sequence"/>
</dbReference>
<comment type="similarity">
    <text evidence="1">Belongs to the elongation factor P family.</text>
</comment>
<accession>A0A1F5C5T1</accession>
<sequence>MGEQGKFLKANTLIDAVLFNEKIINIILPIKIELEVVEAPPSIKGSTVTGGNKLVKLETGADINVPMFINQGDIVRVNTQTGEYTERVSIKK</sequence>
<proteinExistence type="inferred from homology"/>
<dbReference type="GO" id="GO:0003746">
    <property type="term" value="F:translation elongation factor activity"/>
    <property type="evidence" value="ECO:0007669"/>
    <property type="project" value="TreeGrafter"/>
</dbReference>
<dbReference type="Gene3D" id="2.40.50.140">
    <property type="entry name" value="Nucleic acid-binding proteins"/>
    <property type="match status" value="1"/>
</dbReference>
<dbReference type="GO" id="GO:0005829">
    <property type="term" value="C:cytosol"/>
    <property type="evidence" value="ECO:0007669"/>
    <property type="project" value="UniProtKB-ARBA"/>
</dbReference>
<evidence type="ECO:0000313" key="4">
    <source>
        <dbReference type="Proteomes" id="UP000177947"/>
    </source>
</evidence>
<evidence type="ECO:0000259" key="2">
    <source>
        <dbReference type="SMART" id="SM00841"/>
    </source>
</evidence>
<comment type="caution">
    <text evidence="3">The sequence shown here is derived from an EMBL/GenBank/DDBJ whole genome shotgun (WGS) entry which is preliminary data.</text>
</comment>
<evidence type="ECO:0000313" key="3">
    <source>
        <dbReference type="EMBL" id="OGD38236.1"/>
    </source>
</evidence>
<name>A0A1F5C5T1_9BACT</name>
<dbReference type="SMART" id="SM00841">
    <property type="entry name" value="Elong-fact-P_C"/>
    <property type="match status" value="1"/>
</dbReference>
<dbReference type="SUPFAM" id="SSF50249">
    <property type="entry name" value="Nucleic acid-binding proteins"/>
    <property type="match status" value="1"/>
</dbReference>
<evidence type="ECO:0000256" key="1">
    <source>
        <dbReference type="ARBA" id="ARBA00009479"/>
    </source>
</evidence>
<protein>
    <recommendedName>
        <fullName evidence="2">Elongation factor P C-terminal domain-containing protein</fullName>
    </recommendedName>
</protein>
<organism evidence="3 4">
    <name type="scientific">Candidatus Azambacteria bacterium RIFCSPLOWO2_01_FULL_37_9</name>
    <dbReference type="NCBI Taxonomy" id="1797297"/>
    <lineage>
        <taxon>Bacteria</taxon>
        <taxon>Candidatus Azamiibacteriota</taxon>
    </lineage>
</organism>
<dbReference type="GO" id="GO:0043043">
    <property type="term" value="P:peptide biosynthetic process"/>
    <property type="evidence" value="ECO:0007669"/>
    <property type="project" value="InterPro"/>
</dbReference>
<dbReference type="AlphaFoldDB" id="A0A1F5C5T1"/>
<dbReference type="PANTHER" id="PTHR30053:SF12">
    <property type="entry name" value="ELONGATION FACTOR P (EF-P) FAMILY PROTEIN"/>
    <property type="match status" value="1"/>
</dbReference>
<dbReference type="EMBL" id="MEYQ01000050">
    <property type="protein sequence ID" value="OGD38236.1"/>
    <property type="molecule type" value="Genomic_DNA"/>
</dbReference>
<dbReference type="PANTHER" id="PTHR30053">
    <property type="entry name" value="ELONGATION FACTOR P"/>
    <property type="match status" value="1"/>
</dbReference>
<dbReference type="InterPro" id="IPR013852">
    <property type="entry name" value="Transl_elong_P/YeiP_CS"/>
</dbReference>
<gene>
    <name evidence="3" type="ORF">A2907_00445</name>
</gene>
<dbReference type="InterPro" id="IPR012340">
    <property type="entry name" value="NA-bd_OB-fold"/>
</dbReference>
<reference evidence="3 4" key="1">
    <citation type="journal article" date="2016" name="Nat. Commun.">
        <title>Thousands of microbial genomes shed light on interconnected biogeochemical processes in an aquifer system.</title>
        <authorList>
            <person name="Anantharaman K."/>
            <person name="Brown C.T."/>
            <person name="Hug L.A."/>
            <person name="Sharon I."/>
            <person name="Castelle C.J."/>
            <person name="Probst A.J."/>
            <person name="Thomas B.C."/>
            <person name="Singh A."/>
            <person name="Wilkins M.J."/>
            <person name="Karaoz U."/>
            <person name="Brodie E.L."/>
            <person name="Williams K.H."/>
            <person name="Hubbard S.S."/>
            <person name="Banfield J.F."/>
        </authorList>
    </citation>
    <scope>NUCLEOTIDE SEQUENCE [LARGE SCALE GENOMIC DNA]</scope>
</reference>
<dbReference type="Pfam" id="PF09285">
    <property type="entry name" value="Elong-fact-P_C"/>
    <property type="match status" value="1"/>
</dbReference>
<dbReference type="PROSITE" id="PS01275">
    <property type="entry name" value="EFP"/>
    <property type="match status" value="1"/>
</dbReference>
<feature type="domain" description="Elongation factor P C-terminal" evidence="2">
    <location>
        <begin position="32"/>
        <end position="87"/>
    </location>
</feature>
<dbReference type="InterPro" id="IPR015365">
    <property type="entry name" value="Elong-fact-P_C"/>
</dbReference>
<dbReference type="InterPro" id="IPR020599">
    <property type="entry name" value="Transl_elong_fac_P/YeiP"/>
</dbReference>
<dbReference type="FunFam" id="2.40.50.140:FF:000004">
    <property type="entry name" value="Elongation factor P"/>
    <property type="match status" value="1"/>
</dbReference>
<dbReference type="CDD" id="cd05794">
    <property type="entry name" value="S1_EF-P_repeat_2"/>
    <property type="match status" value="1"/>
</dbReference>